<name>A0AAN9R1I6_CANGL</name>
<dbReference type="Proteomes" id="UP001367508">
    <property type="component" value="Unassembled WGS sequence"/>
</dbReference>
<accession>A0AAN9R1I6</accession>
<proteinExistence type="predicted"/>
<gene>
    <name evidence="1" type="ORF">VNO77_00653</name>
</gene>
<comment type="caution">
    <text evidence="1">The sequence shown here is derived from an EMBL/GenBank/DDBJ whole genome shotgun (WGS) entry which is preliminary data.</text>
</comment>
<protein>
    <submittedName>
        <fullName evidence="1">Uncharacterized protein</fullName>
    </submittedName>
</protein>
<dbReference type="AlphaFoldDB" id="A0AAN9R1I6"/>
<dbReference type="EMBL" id="JAYMYQ010000001">
    <property type="protein sequence ID" value="KAK7358715.1"/>
    <property type="molecule type" value="Genomic_DNA"/>
</dbReference>
<organism evidence="1 2">
    <name type="scientific">Canavalia gladiata</name>
    <name type="common">Sword bean</name>
    <name type="synonym">Dolichos gladiatus</name>
    <dbReference type="NCBI Taxonomy" id="3824"/>
    <lineage>
        <taxon>Eukaryota</taxon>
        <taxon>Viridiplantae</taxon>
        <taxon>Streptophyta</taxon>
        <taxon>Embryophyta</taxon>
        <taxon>Tracheophyta</taxon>
        <taxon>Spermatophyta</taxon>
        <taxon>Magnoliopsida</taxon>
        <taxon>eudicotyledons</taxon>
        <taxon>Gunneridae</taxon>
        <taxon>Pentapetalae</taxon>
        <taxon>rosids</taxon>
        <taxon>fabids</taxon>
        <taxon>Fabales</taxon>
        <taxon>Fabaceae</taxon>
        <taxon>Papilionoideae</taxon>
        <taxon>50 kb inversion clade</taxon>
        <taxon>NPAAA clade</taxon>
        <taxon>indigoferoid/millettioid clade</taxon>
        <taxon>Phaseoleae</taxon>
        <taxon>Canavalia</taxon>
    </lineage>
</organism>
<keyword evidence="2" id="KW-1185">Reference proteome</keyword>
<sequence>MLRNILVLCYLIVSDIASCFAIAISEFLRRKSIFLLRKYAEVFEVDPEVDCAEGLLGLVVDGELVGFDVRVVLIFCS</sequence>
<reference evidence="1 2" key="1">
    <citation type="submission" date="2024-01" db="EMBL/GenBank/DDBJ databases">
        <title>The genomes of 5 underutilized Papilionoideae crops provide insights into root nodulation and disease resistanc.</title>
        <authorList>
            <person name="Jiang F."/>
        </authorList>
    </citation>
    <scope>NUCLEOTIDE SEQUENCE [LARGE SCALE GENOMIC DNA]</scope>
    <source>
        <strain evidence="1">LVBAO_FW01</strain>
        <tissue evidence="1">Leaves</tissue>
    </source>
</reference>
<evidence type="ECO:0000313" key="2">
    <source>
        <dbReference type="Proteomes" id="UP001367508"/>
    </source>
</evidence>
<evidence type="ECO:0000313" key="1">
    <source>
        <dbReference type="EMBL" id="KAK7358715.1"/>
    </source>
</evidence>